<dbReference type="PROSITE" id="PS50110">
    <property type="entry name" value="RESPONSE_REGULATORY"/>
    <property type="match status" value="1"/>
</dbReference>
<dbReference type="Proteomes" id="UP000019460">
    <property type="component" value="Unassembled WGS sequence"/>
</dbReference>
<comment type="caution">
    <text evidence="3">The sequence shown here is derived from an EMBL/GenBank/DDBJ whole genome shotgun (WGS) entry which is preliminary data.</text>
</comment>
<protein>
    <recommendedName>
        <fullName evidence="2">Response regulatory domain-containing protein</fullName>
    </recommendedName>
</protein>
<dbReference type="InterPro" id="IPR011006">
    <property type="entry name" value="CheY-like_superfamily"/>
</dbReference>
<evidence type="ECO:0000313" key="4">
    <source>
        <dbReference type="Proteomes" id="UP000019460"/>
    </source>
</evidence>
<reference evidence="3 4" key="1">
    <citation type="submission" date="2012-11" db="EMBL/GenBank/DDBJ databases">
        <title>Genome assembly of Thiorhodococcus sp. AK35.</title>
        <authorList>
            <person name="Nupur N."/>
            <person name="Khatri I."/>
            <person name="Subramanian S."/>
            <person name="Pinnaka A."/>
        </authorList>
    </citation>
    <scope>NUCLEOTIDE SEQUENCE [LARGE SCALE GENOMIC DNA]</scope>
    <source>
        <strain evidence="3 4">AK35</strain>
    </source>
</reference>
<dbReference type="STRING" id="1249627.D779_2201"/>
<sequence length="42" mass="4641">MTANDFAEDREACQVAGMNDFIAKPVDPETLFGALLEWLSSH</sequence>
<evidence type="ECO:0000259" key="2">
    <source>
        <dbReference type="PROSITE" id="PS50110"/>
    </source>
</evidence>
<evidence type="ECO:0000256" key="1">
    <source>
        <dbReference type="PROSITE-ProRule" id="PRU00169"/>
    </source>
</evidence>
<keyword evidence="4" id="KW-1185">Reference proteome</keyword>
<dbReference type="EMBL" id="AONC01000037">
    <property type="protein sequence ID" value="EXJ14672.1"/>
    <property type="molecule type" value="Genomic_DNA"/>
</dbReference>
<dbReference type="SUPFAM" id="SSF52172">
    <property type="entry name" value="CheY-like"/>
    <property type="match status" value="1"/>
</dbReference>
<dbReference type="InterPro" id="IPR001789">
    <property type="entry name" value="Sig_transdc_resp-reg_receiver"/>
</dbReference>
<proteinExistence type="predicted"/>
<dbReference type="RefSeq" id="WP_081763488.1">
    <property type="nucleotide sequence ID" value="NZ_AONC01000037.1"/>
</dbReference>
<evidence type="ECO:0000313" key="3">
    <source>
        <dbReference type="EMBL" id="EXJ14672.1"/>
    </source>
</evidence>
<organism evidence="3 4">
    <name type="scientific">Imhoffiella purpurea</name>
    <dbReference type="NCBI Taxonomy" id="1249627"/>
    <lineage>
        <taxon>Bacteria</taxon>
        <taxon>Pseudomonadati</taxon>
        <taxon>Pseudomonadota</taxon>
        <taxon>Gammaproteobacteria</taxon>
        <taxon>Chromatiales</taxon>
        <taxon>Chromatiaceae</taxon>
        <taxon>Imhoffiella</taxon>
    </lineage>
</organism>
<dbReference type="AlphaFoldDB" id="W9VF53"/>
<dbReference type="Gene3D" id="3.40.50.2300">
    <property type="match status" value="1"/>
</dbReference>
<name>W9VF53_9GAMM</name>
<feature type="domain" description="Response regulatory" evidence="2">
    <location>
        <begin position="1"/>
        <end position="39"/>
    </location>
</feature>
<accession>W9VF53</accession>
<dbReference type="GO" id="GO:0000160">
    <property type="term" value="P:phosphorelay signal transduction system"/>
    <property type="evidence" value="ECO:0007669"/>
    <property type="project" value="InterPro"/>
</dbReference>
<dbReference type="eggNOG" id="COG3437">
    <property type="taxonomic scope" value="Bacteria"/>
</dbReference>
<gene>
    <name evidence="3" type="ORF">D779_2201</name>
</gene>
<comment type="caution">
    <text evidence="1">Lacks conserved residue(s) required for the propagation of feature annotation.</text>
</comment>